<dbReference type="GO" id="GO:0007368">
    <property type="term" value="P:determination of left/right symmetry"/>
    <property type="evidence" value="ECO:0007669"/>
    <property type="project" value="TreeGrafter"/>
</dbReference>
<feature type="chain" id="PRO_5043610128" description="EGF-like domain-containing protein" evidence="4">
    <location>
        <begin position="18"/>
        <end position="735"/>
    </location>
</feature>
<evidence type="ECO:0000256" key="2">
    <source>
        <dbReference type="ARBA" id="ARBA00023157"/>
    </source>
</evidence>
<dbReference type="PROSITE" id="PS00022">
    <property type="entry name" value="EGF_1"/>
    <property type="match status" value="4"/>
</dbReference>
<dbReference type="InterPro" id="IPR050969">
    <property type="entry name" value="Dev_Signal_Modulators"/>
</dbReference>
<dbReference type="InterPro" id="IPR013320">
    <property type="entry name" value="ConA-like_dom_sf"/>
</dbReference>
<dbReference type="InterPro" id="IPR000742">
    <property type="entry name" value="EGF"/>
</dbReference>
<keyword evidence="3" id="KW-0245">EGF-like domain</keyword>
<keyword evidence="7" id="KW-1185">Reference proteome</keyword>
<name>A0AAW2YPI2_9EUKA</name>
<dbReference type="Pfam" id="PF07974">
    <property type="entry name" value="EGF_2"/>
    <property type="match status" value="1"/>
</dbReference>
<evidence type="ECO:0000256" key="4">
    <source>
        <dbReference type="SAM" id="SignalP"/>
    </source>
</evidence>
<comment type="caution">
    <text evidence="6">The sequence shown here is derived from an EMBL/GenBank/DDBJ whole genome shotgun (WGS) entry which is preliminary data.</text>
</comment>
<evidence type="ECO:0000256" key="3">
    <source>
        <dbReference type="PROSITE-ProRule" id="PRU00076"/>
    </source>
</evidence>
<feature type="disulfide bond" evidence="3">
    <location>
        <begin position="609"/>
        <end position="618"/>
    </location>
</feature>
<evidence type="ECO:0000313" key="6">
    <source>
        <dbReference type="EMBL" id="KAL0478544.1"/>
    </source>
</evidence>
<dbReference type="Gene3D" id="2.60.120.200">
    <property type="match status" value="2"/>
</dbReference>
<dbReference type="SUPFAM" id="SSF49899">
    <property type="entry name" value="Concanavalin A-like lectins/glucanases"/>
    <property type="match status" value="2"/>
</dbReference>
<dbReference type="AlphaFoldDB" id="A0AAW2YPI2"/>
<protein>
    <recommendedName>
        <fullName evidence="5">EGF-like domain-containing protein</fullName>
    </recommendedName>
</protein>
<proteinExistence type="predicted"/>
<dbReference type="PROSITE" id="PS01186">
    <property type="entry name" value="EGF_2"/>
    <property type="match status" value="3"/>
</dbReference>
<dbReference type="SMART" id="SM00181">
    <property type="entry name" value="EGF"/>
    <property type="match status" value="5"/>
</dbReference>
<dbReference type="Proteomes" id="UP001431209">
    <property type="component" value="Unassembled WGS sequence"/>
</dbReference>
<dbReference type="Pfam" id="PF13385">
    <property type="entry name" value="Laminin_G_3"/>
    <property type="match status" value="2"/>
</dbReference>
<feature type="domain" description="EGF-like" evidence="5">
    <location>
        <begin position="265"/>
        <end position="298"/>
    </location>
</feature>
<dbReference type="GO" id="GO:0005576">
    <property type="term" value="C:extracellular region"/>
    <property type="evidence" value="ECO:0007669"/>
    <property type="project" value="TreeGrafter"/>
</dbReference>
<feature type="domain" description="EGF-like" evidence="5">
    <location>
        <begin position="226"/>
        <end position="259"/>
    </location>
</feature>
<evidence type="ECO:0000256" key="1">
    <source>
        <dbReference type="ARBA" id="ARBA00022729"/>
    </source>
</evidence>
<accession>A0AAW2YPI2</accession>
<feature type="disulfide bond" evidence="3">
    <location>
        <begin position="249"/>
        <end position="258"/>
    </location>
</feature>
<keyword evidence="1 4" id="KW-0732">Signal</keyword>
<evidence type="ECO:0000259" key="5">
    <source>
        <dbReference type="PROSITE" id="PS50026"/>
    </source>
</evidence>
<dbReference type="InterPro" id="IPR013111">
    <property type="entry name" value="EGF_extracell"/>
</dbReference>
<gene>
    <name evidence="6" type="ORF">AKO1_008136</name>
</gene>
<dbReference type="PROSITE" id="PS50026">
    <property type="entry name" value="EGF_3"/>
    <property type="match status" value="3"/>
</dbReference>
<evidence type="ECO:0000313" key="7">
    <source>
        <dbReference type="Proteomes" id="UP001431209"/>
    </source>
</evidence>
<comment type="caution">
    <text evidence="3">Lacks conserved residue(s) required for the propagation of feature annotation.</text>
</comment>
<feature type="domain" description="EGF-like" evidence="5">
    <location>
        <begin position="580"/>
        <end position="619"/>
    </location>
</feature>
<feature type="disulfide bond" evidence="3">
    <location>
        <begin position="288"/>
        <end position="297"/>
    </location>
</feature>
<keyword evidence="2 3" id="KW-1015">Disulfide bond</keyword>
<dbReference type="GO" id="GO:0009952">
    <property type="term" value="P:anterior/posterior pattern specification"/>
    <property type="evidence" value="ECO:0007669"/>
    <property type="project" value="TreeGrafter"/>
</dbReference>
<sequence>MWSVLVIAGLLIQYASCQCNAQLPTPLIKYLLNESSGNTIRDYTNNKSSTIVGNPIVWSTQSPPGYYGSIYFNGDGSLFRIPMNGINTSQSYTLVTWIRPTSLKTYSTYLYSDPAVLYFQYHAGDQRFEMVVSPSYYRAKSSFVPTINTWYQMTGVFDSVSNTSSLYINGVLQSNVTAVSPVPSRFSYFVMGAAEGTPGNYGDSAIGYLGPMQGYQTAFTASQALQAYSLSMYPCSNNGICLNNGTCQCNYGYGGASCSYFTCFGVQMSNSSACSGNGACTSIDTCVCNSGYSGTNCQDYYCNGILNTNASVCSQNGVCTALNTCNCSSLYTGSNCDVFKCNYVFKSPVVQYLMNESTGNSIYDYINYQQSTLIGNSITWSILSPPGYNGSVYFNGSLSYFRIPTNNVSLIQSYTVTTWVRLGQYAQSTILYANNNTLNLQYNNGSKRFELIVGSTLYKAVSTFQPSLNTWYHLTGVFDSISGTISLYINGLIQNSNSAIPSSNLTYNYLTVGAAELANGSSVDRLLGYQGPIQIYGFAFTSNQALAAYSFTLQPCSGGGICNSNGSCSCSSGRTGSTCSYFTCSGITMNNNSVCSGRGVCSAFNSCVCDSGYSGNNCQISTCNGCVQDLELVYQQIYAHVHLGILELIVKTTPAMELWQVPIVYVVVKDLALPLINVIVMQDIMEYNASPIIVTEQCLMHLEYALVTEHALVLTNVHVVMDFMDRDVNLIIATV</sequence>
<dbReference type="EMBL" id="JAOPGA020000427">
    <property type="protein sequence ID" value="KAL0478544.1"/>
    <property type="molecule type" value="Genomic_DNA"/>
</dbReference>
<organism evidence="6 7">
    <name type="scientific">Acrasis kona</name>
    <dbReference type="NCBI Taxonomy" id="1008807"/>
    <lineage>
        <taxon>Eukaryota</taxon>
        <taxon>Discoba</taxon>
        <taxon>Heterolobosea</taxon>
        <taxon>Tetramitia</taxon>
        <taxon>Eutetramitia</taxon>
        <taxon>Acrasidae</taxon>
        <taxon>Acrasis</taxon>
    </lineage>
</organism>
<dbReference type="Gene3D" id="2.10.25.10">
    <property type="entry name" value="Laminin"/>
    <property type="match status" value="2"/>
</dbReference>
<dbReference type="PANTHER" id="PTHR14949:SF56">
    <property type="entry name" value="EGF-LIKE-DOMAIN, MULTIPLE 7"/>
    <property type="match status" value="1"/>
</dbReference>
<dbReference type="GO" id="GO:0070697">
    <property type="term" value="F:activin receptor binding"/>
    <property type="evidence" value="ECO:0007669"/>
    <property type="project" value="TreeGrafter"/>
</dbReference>
<dbReference type="PANTHER" id="PTHR14949">
    <property type="entry name" value="EGF-LIKE-DOMAIN, MULTIPLE 7, 8"/>
    <property type="match status" value="1"/>
</dbReference>
<dbReference type="GO" id="GO:0009986">
    <property type="term" value="C:cell surface"/>
    <property type="evidence" value="ECO:0007669"/>
    <property type="project" value="TreeGrafter"/>
</dbReference>
<dbReference type="SMART" id="SM00560">
    <property type="entry name" value="LamGL"/>
    <property type="match status" value="2"/>
</dbReference>
<dbReference type="GO" id="GO:0038100">
    <property type="term" value="F:nodal binding"/>
    <property type="evidence" value="ECO:0007669"/>
    <property type="project" value="TreeGrafter"/>
</dbReference>
<feature type="signal peptide" evidence="4">
    <location>
        <begin position="1"/>
        <end position="17"/>
    </location>
</feature>
<reference evidence="6 7" key="1">
    <citation type="submission" date="2024-03" db="EMBL/GenBank/DDBJ databases">
        <title>The Acrasis kona genome and developmental transcriptomes reveal deep origins of eukaryotic multicellular pathways.</title>
        <authorList>
            <person name="Sheikh S."/>
            <person name="Fu C.-J."/>
            <person name="Brown M.W."/>
            <person name="Baldauf S.L."/>
        </authorList>
    </citation>
    <scope>NUCLEOTIDE SEQUENCE [LARGE SCALE GENOMIC DNA]</scope>
    <source>
        <strain evidence="6 7">ATCC MYA-3509</strain>
    </source>
</reference>
<dbReference type="InterPro" id="IPR006558">
    <property type="entry name" value="LamG-like"/>
</dbReference>